<evidence type="ECO:0000256" key="20">
    <source>
        <dbReference type="SAM" id="Coils"/>
    </source>
</evidence>
<dbReference type="InterPro" id="IPR004263">
    <property type="entry name" value="Exostosin"/>
</dbReference>
<evidence type="ECO:0000256" key="8">
    <source>
        <dbReference type="ARBA" id="ARBA00022692"/>
    </source>
</evidence>
<sequence length="977" mass="112428">MSKLGLELSPNYSQLLSNRHRVSSLCSGAISSTGVECDVRSGTSGMIFTWFRFQRVYKFLLLTLFILVLWPLFAHYSLLNQPTNDVPSADIHRSRPLLDAYEDFSSMRASDLKMRIEEMLHIKSTVSVELRELESRRQKLQSEIGKYNQKIEDLKQDLLREQTELERLKISVEQAQVAQREAIQRNTPDLALPRTLYPNILPRKMSSITAEAGLSCEMYNCFDYSRCSLTSGFPVYLYDPDLNNVLRSGYDIDGFLKTTIKQTLGYNAHIVHDPKMACIFLVLIGEAMLENDLMKNNRYAVEEEEHKTDIKSHLMGMPIDIEKLYQLPYWGGDGRNHVLLNFARRDLHSPRTNAFLNQNTMRAIIVQSSFERLQFRHGYDLVVPPILGPPGGDVWQECAPMVPARRSYLLSFQGELRPTDKTVQLHPLDDFILDHLADMSKGSTQDKFLLQFHCIPATEQSDEQAFIDWALCGTDSSRKSILKESTFVLILPPLEERISSTLMLARLYEALRSGAIPVILGADEVRLPYAETIDWRRLTILLPKARITELHFLLRAVQDVDLVQMRRQGRQIWERYLSSVQATVDTIIASLRDRLGIPPRPVLPIIAQSVFNNTFIPLKSDPPVGLDTEPEESLGPIEPPYPSPAFRRNYTILRMQSGEAWNLWVDPFYMYPQLPFDPVLPAEAKFLGSHMGFRPIGKGSGGAGKEFSEALGGNYPREQFTIVMLTYEREQVLMDSLGRLYGLPYLHKVVVVWNSPKPPLDDLRWPDIGVPVAVVRAPRNSLNNRFLPFDVIETEAILSVDDDAHLRHDEILFGFRVWREHRDRVVGFPGRFLAWDLNSNRNWNYNSNYSCELSMVLTGAAFIHKYYMYLYTYHLPQAIRDKVDEYMNCEDIAMNFLVSHITRKPPVKVTSRWTFRCPGCPVSLSEDDTHFQERHKCINFFAQVFGYTPLLNTQYRADSILFKTRIPHDKQKCFKYI</sequence>
<evidence type="ECO:0000256" key="2">
    <source>
        <dbReference type="ARBA" id="ARBA00004555"/>
    </source>
</evidence>
<dbReference type="EMBL" id="GBXI01014487">
    <property type="protein sequence ID" value="JAC99804.1"/>
    <property type="molecule type" value="Transcribed_RNA"/>
</dbReference>
<comment type="pathway">
    <text evidence="4">Glycan metabolism; heparan sulfate biosynthesis.</text>
</comment>
<dbReference type="SUPFAM" id="SSF53448">
    <property type="entry name" value="Nucleotide-diphospho-sugar transferases"/>
    <property type="match status" value="1"/>
</dbReference>
<keyword evidence="17" id="KW-0464">Manganese</keyword>
<evidence type="ECO:0000256" key="21">
    <source>
        <dbReference type="SAM" id="Phobius"/>
    </source>
</evidence>
<dbReference type="PANTHER" id="PTHR48261:SF4">
    <property type="entry name" value="EXOSTOSIN LIKE GLYCOSYLTRANSFERASE 3"/>
    <property type="match status" value="1"/>
</dbReference>
<evidence type="ECO:0000256" key="15">
    <source>
        <dbReference type="ARBA" id="ARBA00023157"/>
    </source>
</evidence>
<evidence type="ECO:0000256" key="17">
    <source>
        <dbReference type="ARBA" id="ARBA00023211"/>
    </source>
</evidence>
<feature type="domain" description="Exostosin GT47" evidence="22">
    <location>
        <begin position="230"/>
        <end position="556"/>
    </location>
</feature>
<keyword evidence="20" id="KW-0175">Coiled coil</keyword>
<keyword evidence="16" id="KW-0325">Glycoprotein</keyword>
<keyword evidence="6" id="KW-0328">Glycosyltransferase</keyword>
<dbReference type="Pfam" id="PF09258">
    <property type="entry name" value="Glyco_transf_64"/>
    <property type="match status" value="1"/>
</dbReference>
<comment type="catalytic activity">
    <reaction evidence="18">
        <text>3-O-(beta-D-GlcA-(1-&gt;3)-beta-D-Gal-(1-&gt;3)-beta-D-Gal-(1-&gt;4)-beta-D-Xyl)-L-seryl-[protein] + UDP-N-acetyl-alpha-D-glucosamine = 3-O-(alpha-D-GlcNAc-(1-&gt;4)-beta-D-GlcA-(1-&gt;3)-beta-D-Gal-(1-&gt;3)-beta-D-Gal-(1-&gt;4)-beta-D-Xyl)-L-seryl-[protein] + UDP + H(+)</text>
        <dbReference type="Rhea" id="RHEA:16221"/>
        <dbReference type="Rhea" id="RHEA-COMP:12573"/>
        <dbReference type="Rhea" id="RHEA-COMP:12574"/>
        <dbReference type="ChEBI" id="CHEBI:15378"/>
        <dbReference type="ChEBI" id="CHEBI:57705"/>
        <dbReference type="ChEBI" id="CHEBI:58223"/>
        <dbReference type="ChEBI" id="CHEBI:132093"/>
        <dbReference type="ChEBI" id="CHEBI:132104"/>
        <dbReference type="EC" id="2.4.1.223"/>
    </reaction>
</comment>
<dbReference type="InterPro" id="IPR040911">
    <property type="entry name" value="Exostosin_GT47"/>
</dbReference>
<dbReference type="Gene3D" id="3.90.550.10">
    <property type="entry name" value="Spore Coat Polysaccharide Biosynthesis Protein SpsA, Chain A"/>
    <property type="match status" value="1"/>
</dbReference>
<feature type="coiled-coil region" evidence="20">
    <location>
        <begin position="123"/>
        <end position="185"/>
    </location>
</feature>
<name>A0A0A1WMV9_ZEUCU</name>
<evidence type="ECO:0000259" key="22">
    <source>
        <dbReference type="Pfam" id="PF03016"/>
    </source>
</evidence>
<evidence type="ECO:0000256" key="1">
    <source>
        <dbReference type="ARBA" id="ARBA00001936"/>
    </source>
</evidence>
<dbReference type="FunFam" id="3.90.550.10:FF:000033">
    <property type="entry name" value="Exostosin-like glycosyltransferase 3"/>
    <property type="match status" value="1"/>
</dbReference>
<keyword evidence="7" id="KW-0808">Transferase</keyword>
<dbReference type="AlphaFoldDB" id="A0A0A1WMV9"/>
<evidence type="ECO:0000256" key="13">
    <source>
        <dbReference type="ARBA" id="ARBA00023034"/>
    </source>
</evidence>
<evidence type="ECO:0000256" key="7">
    <source>
        <dbReference type="ARBA" id="ARBA00022679"/>
    </source>
</evidence>
<evidence type="ECO:0000256" key="11">
    <source>
        <dbReference type="ARBA" id="ARBA00022968"/>
    </source>
</evidence>
<evidence type="ECO:0000256" key="19">
    <source>
        <dbReference type="ARBA" id="ARBA00066812"/>
    </source>
</evidence>
<comment type="similarity">
    <text evidence="5">Belongs to the glycosyltransferase 47 family.</text>
</comment>
<comment type="subcellular location">
    <subcellularLocation>
        <location evidence="3">Endoplasmic reticulum membrane</location>
        <topology evidence="3">Single-pass type II membrane protein</topology>
    </subcellularLocation>
    <subcellularLocation>
        <location evidence="2">Golgi apparatus</location>
    </subcellularLocation>
</comment>
<dbReference type="GO" id="GO:0015012">
    <property type="term" value="P:heparan sulfate proteoglycan biosynthetic process"/>
    <property type="evidence" value="ECO:0007669"/>
    <property type="project" value="UniProtKB-ARBA"/>
</dbReference>
<reference evidence="24" key="1">
    <citation type="submission" date="2014-11" db="EMBL/GenBank/DDBJ databases">
        <authorList>
            <person name="Geib S."/>
        </authorList>
    </citation>
    <scope>NUCLEOTIDE SEQUENCE</scope>
</reference>
<keyword evidence="12 21" id="KW-1133">Transmembrane helix</keyword>
<evidence type="ECO:0000256" key="3">
    <source>
        <dbReference type="ARBA" id="ARBA00004648"/>
    </source>
</evidence>
<evidence type="ECO:0000256" key="5">
    <source>
        <dbReference type="ARBA" id="ARBA00010271"/>
    </source>
</evidence>
<evidence type="ECO:0000259" key="23">
    <source>
        <dbReference type="Pfam" id="PF09258"/>
    </source>
</evidence>
<dbReference type="InterPro" id="IPR015338">
    <property type="entry name" value="GT64_dom"/>
</dbReference>
<accession>A0A0A1WMV9</accession>
<proteinExistence type="inferred from homology"/>
<keyword evidence="8 21" id="KW-0812">Transmembrane</keyword>
<evidence type="ECO:0000256" key="10">
    <source>
        <dbReference type="ARBA" id="ARBA00022824"/>
    </source>
</evidence>
<keyword evidence="15" id="KW-1015">Disulfide bond</keyword>
<evidence type="ECO:0000313" key="24">
    <source>
        <dbReference type="EMBL" id="JAC99804.1"/>
    </source>
</evidence>
<dbReference type="CTD" id="37198"/>
<reference evidence="24" key="2">
    <citation type="journal article" date="2015" name="Gigascience">
        <title>Reconstructing a comprehensive transcriptome assembly of a white-pupal translocated strain of the pest fruit fly Bactrocera cucurbitae.</title>
        <authorList>
            <person name="Sim S.B."/>
            <person name="Calla B."/>
            <person name="Hall B."/>
            <person name="DeRego T."/>
            <person name="Geib S.M."/>
        </authorList>
    </citation>
    <scope>NUCLEOTIDE SEQUENCE</scope>
</reference>
<keyword evidence="10" id="KW-0256">Endoplasmic reticulum</keyword>
<dbReference type="PANTHER" id="PTHR48261">
    <property type="entry name" value="ACETYLGLUCOSAMINYLTRANSFERASE"/>
    <property type="match status" value="1"/>
</dbReference>
<feature type="domain" description="Glycosyl transferase 64" evidence="23">
    <location>
        <begin position="720"/>
        <end position="962"/>
    </location>
</feature>
<evidence type="ECO:0000256" key="18">
    <source>
        <dbReference type="ARBA" id="ARBA00050948"/>
    </source>
</evidence>
<protein>
    <recommendedName>
        <fullName evidence="19">glucuronosyl-galactosyl-proteoglycan 4-alpha-N-acetylglucosaminyltransferase</fullName>
        <ecNumber evidence="19">2.4.1.223</ecNumber>
    </recommendedName>
</protein>
<gene>
    <name evidence="24" type="primary">botv</name>
    <name evidence="24" type="ORF">g.17164</name>
</gene>
<evidence type="ECO:0000256" key="4">
    <source>
        <dbReference type="ARBA" id="ARBA00005093"/>
    </source>
</evidence>
<dbReference type="InterPro" id="IPR029044">
    <property type="entry name" value="Nucleotide-diphossugar_trans"/>
</dbReference>
<evidence type="ECO:0000256" key="9">
    <source>
        <dbReference type="ARBA" id="ARBA00022723"/>
    </source>
</evidence>
<keyword evidence="11" id="KW-0735">Signal-anchor</keyword>
<dbReference type="EC" id="2.4.1.223" evidence="19"/>
<dbReference type="GO" id="GO:0046872">
    <property type="term" value="F:metal ion binding"/>
    <property type="evidence" value="ECO:0007669"/>
    <property type="project" value="UniProtKB-KW"/>
</dbReference>
<evidence type="ECO:0000256" key="12">
    <source>
        <dbReference type="ARBA" id="ARBA00022989"/>
    </source>
</evidence>
<keyword evidence="14 21" id="KW-0472">Membrane</keyword>
<dbReference type="GeneID" id="105213479"/>
<dbReference type="Pfam" id="PF03016">
    <property type="entry name" value="Exostosin_GT47"/>
    <property type="match status" value="1"/>
</dbReference>
<dbReference type="GO" id="GO:0005794">
    <property type="term" value="C:Golgi apparatus"/>
    <property type="evidence" value="ECO:0007669"/>
    <property type="project" value="UniProtKB-SubCell"/>
</dbReference>
<dbReference type="OrthoDB" id="5954868at2759"/>
<feature type="transmembrane region" description="Helical" evidence="21">
    <location>
        <begin position="56"/>
        <end position="78"/>
    </location>
</feature>
<evidence type="ECO:0000256" key="16">
    <source>
        <dbReference type="ARBA" id="ARBA00023180"/>
    </source>
</evidence>
<organism evidence="24">
    <name type="scientific">Zeugodacus cucurbitae</name>
    <name type="common">Melon fruit fly</name>
    <name type="synonym">Bactrocera cucurbitae</name>
    <dbReference type="NCBI Taxonomy" id="28588"/>
    <lineage>
        <taxon>Eukaryota</taxon>
        <taxon>Metazoa</taxon>
        <taxon>Ecdysozoa</taxon>
        <taxon>Arthropoda</taxon>
        <taxon>Hexapoda</taxon>
        <taxon>Insecta</taxon>
        <taxon>Pterygota</taxon>
        <taxon>Neoptera</taxon>
        <taxon>Endopterygota</taxon>
        <taxon>Diptera</taxon>
        <taxon>Brachycera</taxon>
        <taxon>Muscomorpha</taxon>
        <taxon>Tephritoidea</taxon>
        <taxon>Tephritidae</taxon>
        <taxon>Zeugodacus</taxon>
        <taxon>Zeugodacus</taxon>
    </lineage>
</organism>
<comment type="cofactor">
    <cofactor evidence="1">
        <name>Mn(2+)</name>
        <dbReference type="ChEBI" id="CHEBI:29035"/>
    </cofactor>
</comment>
<evidence type="ECO:0000256" key="6">
    <source>
        <dbReference type="ARBA" id="ARBA00022676"/>
    </source>
</evidence>
<dbReference type="GO" id="GO:0001888">
    <property type="term" value="F:glucuronyl-galactosyl-proteoglycan 4-alpha-N-acetylglucosaminyltransferase activity"/>
    <property type="evidence" value="ECO:0007669"/>
    <property type="project" value="UniProtKB-EC"/>
</dbReference>
<evidence type="ECO:0000256" key="14">
    <source>
        <dbReference type="ARBA" id="ARBA00023136"/>
    </source>
</evidence>
<dbReference type="GO" id="GO:0005789">
    <property type="term" value="C:endoplasmic reticulum membrane"/>
    <property type="evidence" value="ECO:0007669"/>
    <property type="project" value="UniProtKB-SubCell"/>
</dbReference>
<keyword evidence="13" id="KW-0333">Golgi apparatus</keyword>
<keyword evidence="9" id="KW-0479">Metal-binding</keyword>